<sequence>MSLSKEQTIFIGVGLVVGWLIWFARVRAVAERLAPGQLRYRESMAVIGWFVPVGNLFLPKQIAAAGHLPDLASLLDPMDGGGQCKDFRRGPALLVRVRVAGLDQSGPAGAGCADDGRGGSLCPPADRHAGGQTRRATAHPRPGGVNGPGAGSGWFGEPPSVRVLYLCATPAHSTGRERGCHGLGAEKRSGLEAHVPARLCRDVPPGHRLQPSTRGRQQSEATERA</sequence>
<dbReference type="AlphaFoldDB" id="A0A7Y6IEY9"/>
<protein>
    <submittedName>
        <fullName evidence="3">DUF4328 domain-containing protein</fullName>
    </submittedName>
</protein>
<feature type="region of interest" description="Disordered" evidence="1">
    <location>
        <begin position="201"/>
        <end position="225"/>
    </location>
</feature>
<evidence type="ECO:0000259" key="2">
    <source>
        <dbReference type="Pfam" id="PF14219"/>
    </source>
</evidence>
<reference evidence="3 4" key="1">
    <citation type="submission" date="2020-06" db="EMBL/GenBank/DDBJ databases">
        <title>Nonomuraea sp. SMC257, a novel actinomycete isolated from soil.</title>
        <authorList>
            <person name="Chanama M."/>
        </authorList>
    </citation>
    <scope>NUCLEOTIDE SEQUENCE [LARGE SCALE GENOMIC DNA]</scope>
    <source>
        <strain evidence="3 4">SMC257</strain>
    </source>
</reference>
<evidence type="ECO:0000313" key="3">
    <source>
        <dbReference type="EMBL" id="NUW35544.1"/>
    </source>
</evidence>
<feature type="region of interest" description="Disordered" evidence="1">
    <location>
        <begin position="117"/>
        <end position="153"/>
    </location>
</feature>
<evidence type="ECO:0000256" key="1">
    <source>
        <dbReference type="SAM" id="MobiDB-lite"/>
    </source>
</evidence>
<feature type="compositionally biased region" description="Gly residues" evidence="1">
    <location>
        <begin position="144"/>
        <end position="153"/>
    </location>
</feature>
<accession>A0A7Y6IEY9</accession>
<gene>
    <name evidence="3" type="ORF">HTZ77_29535</name>
</gene>
<feature type="compositionally biased region" description="Polar residues" evidence="1">
    <location>
        <begin position="210"/>
        <end position="225"/>
    </location>
</feature>
<dbReference type="InterPro" id="IPR025565">
    <property type="entry name" value="DUF4328"/>
</dbReference>
<organism evidence="3 4">
    <name type="scientific">Nonomuraea montanisoli</name>
    <dbReference type="NCBI Taxonomy" id="2741721"/>
    <lineage>
        <taxon>Bacteria</taxon>
        <taxon>Bacillati</taxon>
        <taxon>Actinomycetota</taxon>
        <taxon>Actinomycetes</taxon>
        <taxon>Streptosporangiales</taxon>
        <taxon>Streptosporangiaceae</taxon>
        <taxon>Nonomuraea</taxon>
    </lineage>
</organism>
<dbReference type="Proteomes" id="UP000586042">
    <property type="component" value="Unassembled WGS sequence"/>
</dbReference>
<name>A0A7Y6IEY9_9ACTN</name>
<dbReference type="Pfam" id="PF14219">
    <property type="entry name" value="DUF4328"/>
    <property type="match status" value="1"/>
</dbReference>
<proteinExistence type="predicted"/>
<keyword evidence="4" id="KW-1185">Reference proteome</keyword>
<feature type="domain" description="DUF4328" evidence="2">
    <location>
        <begin position="10"/>
        <end position="64"/>
    </location>
</feature>
<comment type="caution">
    <text evidence="3">The sequence shown here is derived from an EMBL/GenBank/DDBJ whole genome shotgun (WGS) entry which is preliminary data.</text>
</comment>
<evidence type="ECO:0000313" key="4">
    <source>
        <dbReference type="Proteomes" id="UP000586042"/>
    </source>
</evidence>
<dbReference type="EMBL" id="JABWGN010000011">
    <property type="protein sequence ID" value="NUW35544.1"/>
    <property type="molecule type" value="Genomic_DNA"/>
</dbReference>